<dbReference type="Proteomes" id="UP000051804">
    <property type="component" value="Unassembled WGS sequence"/>
</dbReference>
<organism evidence="1 2">
    <name type="scientific">Lacticaseibacillus nasuensis JCM 17158</name>
    <dbReference type="NCBI Taxonomy" id="1291734"/>
    <lineage>
        <taxon>Bacteria</taxon>
        <taxon>Bacillati</taxon>
        <taxon>Bacillota</taxon>
        <taxon>Bacilli</taxon>
        <taxon>Lactobacillales</taxon>
        <taxon>Lactobacillaceae</taxon>
        <taxon>Lacticaseibacillus</taxon>
    </lineage>
</organism>
<keyword evidence="2" id="KW-1185">Reference proteome</keyword>
<gene>
    <name evidence="1" type="ORF">FD02_GL001621</name>
</gene>
<protein>
    <submittedName>
        <fullName evidence="1">Uncharacterized protein</fullName>
    </submittedName>
</protein>
<dbReference type="AlphaFoldDB" id="A0A0R1JN68"/>
<dbReference type="STRING" id="1291734.FD02_GL001621"/>
<proteinExistence type="predicted"/>
<sequence>MAGGLNLSGQQFGELTVVNSIAGGQHGQPSWRCHCACGNWLTVSTAELLAGQRQDCGDSVHGAAQRRRQLARRQDVTGQRFGRLVALRPVSRRVSNGDTMWLCQCDCGNQAVVDVQRLKAGTSRSCGCLRREASRQRMTADPRLLVHVGDDTWLPHRALPTAAAKLPHRNGLGVVGVRFDPVAKVWNARLMHHGVYVLNRSFQRFDEAVAARRAAEQLYLPAAYASLAPAEQ</sequence>
<dbReference type="RefSeq" id="WP_056951128.1">
    <property type="nucleotide sequence ID" value="NZ_AZDJ01000022.1"/>
</dbReference>
<evidence type="ECO:0000313" key="2">
    <source>
        <dbReference type="Proteomes" id="UP000051804"/>
    </source>
</evidence>
<dbReference type="PATRIC" id="fig|1291734.4.peg.1669"/>
<dbReference type="EMBL" id="AZDJ01000022">
    <property type="protein sequence ID" value="KRK72648.1"/>
    <property type="molecule type" value="Genomic_DNA"/>
</dbReference>
<evidence type="ECO:0000313" key="1">
    <source>
        <dbReference type="EMBL" id="KRK72648.1"/>
    </source>
</evidence>
<comment type="caution">
    <text evidence="1">The sequence shown here is derived from an EMBL/GenBank/DDBJ whole genome shotgun (WGS) entry which is preliminary data.</text>
</comment>
<dbReference type="OrthoDB" id="552713at2"/>
<accession>A0A0R1JN68</accession>
<name>A0A0R1JN68_9LACO</name>
<reference evidence="1 2" key="1">
    <citation type="journal article" date="2015" name="Genome Announc.">
        <title>Expanding the biotechnology potential of lactobacilli through comparative genomics of 213 strains and associated genera.</title>
        <authorList>
            <person name="Sun Z."/>
            <person name="Harris H.M."/>
            <person name="McCann A."/>
            <person name="Guo C."/>
            <person name="Argimon S."/>
            <person name="Zhang W."/>
            <person name="Yang X."/>
            <person name="Jeffery I.B."/>
            <person name="Cooney J.C."/>
            <person name="Kagawa T.F."/>
            <person name="Liu W."/>
            <person name="Song Y."/>
            <person name="Salvetti E."/>
            <person name="Wrobel A."/>
            <person name="Rasinkangas P."/>
            <person name="Parkhill J."/>
            <person name="Rea M.C."/>
            <person name="O'Sullivan O."/>
            <person name="Ritari J."/>
            <person name="Douillard F.P."/>
            <person name="Paul Ross R."/>
            <person name="Yang R."/>
            <person name="Briner A.E."/>
            <person name="Felis G.E."/>
            <person name="de Vos W.M."/>
            <person name="Barrangou R."/>
            <person name="Klaenhammer T.R."/>
            <person name="Caufield P.W."/>
            <person name="Cui Y."/>
            <person name="Zhang H."/>
            <person name="O'Toole P.W."/>
        </authorList>
    </citation>
    <scope>NUCLEOTIDE SEQUENCE [LARGE SCALE GENOMIC DNA]</scope>
    <source>
        <strain evidence="1 2">JCM 17158</strain>
    </source>
</reference>